<dbReference type="Proteomes" id="UP000824782">
    <property type="component" value="Unassembled WGS sequence"/>
</dbReference>
<name>A0AAV7CAH2_ENGPU</name>
<sequence>GSSYIITGLQFACTYKVTVRPFTLQGPLAKDVTFVKTPKCNNMKVKGLKDSCCPNQERHRLSRSLRHTSEKLKVVFQSTNGKIKGKFHWKIPNDQFLPIESFLFSCAEMSQTHTFYNVLSLPATHNSVIIEDLKPSTFYHILVQIVGLNSSSIEKIFSTPALRL</sequence>
<dbReference type="CDD" id="cd00063">
    <property type="entry name" value="FN3"/>
    <property type="match status" value="1"/>
</dbReference>
<dbReference type="SUPFAM" id="SSF49265">
    <property type="entry name" value="Fibronectin type III"/>
    <property type="match status" value="1"/>
</dbReference>
<dbReference type="Gene3D" id="2.60.40.10">
    <property type="entry name" value="Immunoglobulins"/>
    <property type="match status" value="1"/>
</dbReference>
<dbReference type="InterPro" id="IPR036116">
    <property type="entry name" value="FN3_sf"/>
</dbReference>
<comment type="caution">
    <text evidence="2">The sequence shown here is derived from an EMBL/GenBank/DDBJ whole genome shotgun (WGS) entry which is preliminary data.</text>
</comment>
<feature type="non-terminal residue" evidence="2">
    <location>
        <position position="1"/>
    </location>
</feature>
<dbReference type="PROSITE" id="PS50853">
    <property type="entry name" value="FN3"/>
    <property type="match status" value="1"/>
</dbReference>
<organism evidence="2 3">
    <name type="scientific">Engystomops pustulosus</name>
    <name type="common">Tungara frog</name>
    <name type="synonym">Physalaemus pustulosus</name>
    <dbReference type="NCBI Taxonomy" id="76066"/>
    <lineage>
        <taxon>Eukaryota</taxon>
        <taxon>Metazoa</taxon>
        <taxon>Chordata</taxon>
        <taxon>Craniata</taxon>
        <taxon>Vertebrata</taxon>
        <taxon>Euteleostomi</taxon>
        <taxon>Amphibia</taxon>
        <taxon>Batrachia</taxon>
        <taxon>Anura</taxon>
        <taxon>Neobatrachia</taxon>
        <taxon>Hyloidea</taxon>
        <taxon>Leptodactylidae</taxon>
        <taxon>Leiuperinae</taxon>
        <taxon>Engystomops</taxon>
    </lineage>
</organism>
<keyword evidence="3" id="KW-1185">Reference proteome</keyword>
<protein>
    <recommendedName>
        <fullName evidence="1">Fibronectin type-III domain-containing protein</fullName>
    </recommendedName>
</protein>
<dbReference type="InterPro" id="IPR013783">
    <property type="entry name" value="Ig-like_fold"/>
</dbReference>
<evidence type="ECO:0000313" key="3">
    <source>
        <dbReference type="Proteomes" id="UP000824782"/>
    </source>
</evidence>
<dbReference type="AlphaFoldDB" id="A0AAV7CAH2"/>
<evidence type="ECO:0000313" key="2">
    <source>
        <dbReference type="EMBL" id="KAG8581407.1"/>
    </source>
</evidence>
<gene>
    <name evidence="2" type="ORF">GDO81_007661</name>
</gene>
<feature type="domain" description="Fibronectin type-III" evidence="1">
    <location>
        <begin position="70"/>
        <end position="162"/>
    </location>
</feature>
<proteinExistence type="predicted"/>
<dbReference type="InterPro" id="IPR003961">
    <property type="entry name" value="FN3_dom"/>
</dbReference>
<reference evidence="2" key="1">
    <citation type="thesis" date="2020" institute="ProQuest LLC" country="789 East Eisenhower Parkway, Ann Arbor, MI, USA">
        <title>Comparative Genomics and Chromosome Evolution.</title>
        <authorList>
            <person name="Mudd A.B."/>
        </authorList>
    </citation>
    <scope>NUCLEOTIDE SEQUENCE</scope>
    <source>
        <strain evidence="2">237g6f4</strain>
        <tissue evidence="2">Blood</tissue>
    </source>
</reference>
<accession>A0AAV7CAH2</accession>
<dbReference type="EMBL" id="WNYA01000003">
    <property type="protein sequence ID" value="KAG8581407.1"/>
    <property type="molecule type" value="Genomic_DNA"/>
</dbReference>
<evidence type="ECO:0000259" key="1">
    <source>
        <dbReference type="PROSITE" id="PS50853"/>
    </source>
</evidence>